<dbReference type="GO" id="GO:0005737">
    <property type="term" value="C:cytoplasm"/>
    <property type="evidence" value="ECO:0007669"/>
    <property type="project" value="TreeGrafter"/>
</dbReference>
<reference evidence="4 5" key="1">
    <citation type="journal article" date="2019" name="Mol. Ecol. Resour.">
        <title>Improving Illumina assemblies with Hi-C and long reads: an example with the North African dromedary.</title>
        <authorList>
            <person name="Elbers J.P."/>
            <person name="Rogers M.F."/>
            <person name="Perelman P.L."/>
            <person name="Proskuryakova A.A."/>
            <person name="Serdyukova N.A."/>
            <person name="Johnson W.E."/>
            <person name="Horin P."/>
            <person name="Corander J."/>
            <person name="Murphy D."/>
            <person name="Burger P.A."/>
        </authorList>
    </citation>
    <scope>NUCLEOTIDE SEQUENCE [LARGE SCALE GENOMIC DNA]</scope>
    <source>
        <strain evidence="4">Drom800</strain>
        <tissue evidence="4">Blood</tissue>
    </source>
</reference>
<dbReference type="PANTHER" id="PTHR46550">
    <property type="entry name" value="F-BOX ONLY PROTEIN 3"/>
    <property type="match status" value="1"/>
</dbReference>
<evidence type="ECO:0000313" key="4">
    <source>
        <dbReference type="EMBL" id="KAB1255945.1"/>
    </source>
</evidence>
<dbReference type="InterPro" id="IPR001810">
    <property type="entry name" value="F-box_dom"/>
</dbReference>
<evidence type="ECO:0000259" key="3">
    <source>
        <dbReference type="Pfam" id="PF12937"/>
    </source>
</evidence>
<dbReference type="Pfam" id="PF12937">
    <property type="entry name" value="F-box-like"/>
    <property type="match status" value="1"/>
</dbReference>
<dbReference type="AlphaFoldDB" id="A0A5N4CAJ9"/>
<dbReference type="InterPro" id="IPR052121">
    <property type="entry name" value="F-box_SCF_Substrate_Recog"/>
</dbReference>
<dbReference type="SUPFAM" id="SSF81383">
    <property type="entry name" value="F-box domain"/>
    <property type="match status" value="1"/>
</dbReference>
<evidence type="ECO:0000256" key="1">
    <source>
        <dbReference type="ARBA" id="ARBA00004906"/>
    </source>
</evidence>
<evidence type="ECO:0000313" key="5">
    <source>
        <dbReference type="Proteomes" id="UP000299084"/>
    </source>
</evidence>
<comment type="pathway">
    <text evidence="1">Protein modification; protein ubiquitination.</text>
</comment>
<accession>A0A5N4CAJ9</accession>
<organism evidence="4 5">
    <name type="scientific">Camelus dromedarius</name>
    <name type="common">Dromedary</name>
    <name type="synonym">Arabian camel</name>
    <dbReference type="NCBI Taxonomy" id="9838"/>
    <lineage>
        <taxon>Eukaryota</taxon>
        <taxon>Metazoa</taxon>
        <taxon>Chordata</taxon>
        <taxon>Craniata</taxon>
        <taxon>Vertebrata</taxon>
        <taxon>Euteleostomi</taxon>
        <taxon>Mammalia</taxon>
        <taxon>Eutheria</taxon>
        <taxon>Laurasiatheria</taxon>
        <taxon>Artiodactyla</taxon>
        <taxon>Tylopoda</taxon>
        <taxon>Camelidae</taxon>
        <taxon>Camelus</taxon>
    </lineage>
</organism>
<dbReference type="Gene3D" id="2.130.10.10">
    <property type="entry name" value="YVTN repeat-like/Quinoprotein amine dehydrogenase"/>
    <property type="match status" value="1"/>
</dbReference>
<keyword evidence="5" id="KW-1185">Reference proteome</keyword>
<dbReference type="SUPFAM" id="SSF50978">
    <property type="entry name" value="WD40 repeat-like"/>
    <property type="match status" value="1"/>
</dbReference>
<name>A0A5N4CAJ9_CAMDR</name>
<dbReference type="EMBL" id="JWIN03000031">
    <property type="protein sequence ID" value="KAB1255945.1"/>
    <property type="molecule type" value="Genomic_DNA"/>
</dbReference>
<dbReference type="PANTHER" id="PTHR46550:SF2">
    <property type="entry name" value="EXPRESSED SEQUENCE C85627-RELATED"/>
    <property type="match status" value="1"/>
</dbReference>
<proteinExistence type="predicted"/>
<gene>
    <name evidence="4" type="ORF">Cadr_000029760</name>
</gene>
<dbReference type="InterPro" id="IPR036322">
    <property type="entry name" value="WD40_repeat_dom_sf"/>
</dbReference>
<keyword evidence="2" id="KW-0833">Ubl conjugation pathway</keyword>
<sequence>MEPQLGSHELLHVFSFLEARDLLCAAQVDKVWNEVARTQELWRHLCLRRWSSCKASQMTLGTQTWKQYYLCRSELEFRMESGRPEKDFICKAIAGHKGEIDELAYISTNEYRFNGQEKSVVCTVSSDATVRAWDLHEGTQIWSSPLQPAALVNLVTYPRLQLVVTVDERGLIKVWKAEDGCEWASFSLPTYSSALEACDILEGPLLLVSDLACRSLCCFPGSVDTGTRPPRAASQARYKLSPMYSMVVSASALSVLFNEYCYWFLAACAEGALYTLTVPPLQLLSRVSVFPSNRTSLLCSPDRQWVFASTQNSDLGPKVFHTLSLLCPSEDEPPVYTTLPVELTSRACWAPAEAARLTVMHRNDNGMQLVVTTYELEAKKTRNRVDILVQQIASFLLPDTMMPPQLMKSHGSQVILLVSGSELVLFTVHGLQLAAFQDHQRPITSMWVGQTRVITSSFDLSLRVYLWSKDNKLPVLRSCYHLLGGSHRWASGFTHVESDSMSIVGVEARNIGTSILRSYYFKVQRG</sequence>
<comment type="caution">
    <text evidence="4">The sequence shown here is derived from an EMBL/GenBank/DDBJ whole genome shotgun (WGS) entry which is preliminary data.</text>
</comment>
<protein>
    <submittedName>
        <fullName evidence="4">F-box/WD repeat-containing protein 12</fullName>
    </submittedName>
</protein>
<dbReference type="Proteomes" id="UP000299084">
    <property type="component" value="Unassembled WGS sequence"/>
</dbReference>
<dbReference type="InterPro" id="IPR015943">
    <property type="entry name" value="WD40/YVTN_repeat-like_dom_sf"/>
</dbReference>
<dbReference type="InterPro" id="IPR036047">
    <property type="entry name" value="F-box-like_dom_sf"/>
</dbReference>
<evidence type="ECO:0000256" key="2">
    <source>
        <dbReference type="ARBA" id="ARBA00022786"/>
    </source>
</evidence>
<feature type="domain" description="F-box" evidence="3">
    <location>
        <begin position="10"/>
        <end position="48"/>
    </location>
</feature>
<dbReference type="Gene3D" id="1.20.1280.50">
    <property type="match status" value="1"/>
</dbReference>